<feature type="domain" description="GST C-terminal" evidence="2">
    <location>
        <begin position="20"/>
        <end position="160"/>
    </location>
</feature>
<dbReference type="GO" id="GO:0005829">
    <property type="term" value="C:cytosol"/>
    <property type="evidence" value="ECO:0007669"/>
    <property type="project" value="UniProtKB-SubCell"/>
</dbReference>
<dbReference type="Gene3D" id="1.20.1050.10">
    <property type="match status" value="1"/>
</dbReference>
<dbReference type="InterPro" id="IPR045074">
    <property type="entry name" value="GST_C_Tau"/>
</dbReference>
<dbReference type="GO" id="GO:0004364">
    <property type="term" value="F:glutathione transferase activity"/>
    <property type="evidence" value="ECO:0007669"/>
    <property type="project" value="InterPro"/>
</dbReference>
<gene>
    <name evidence="3" type="ORF">F3Y22_tig00111540pilonHSYRG00231</name>
</gene>
<evidence type="ECO:0000313" key="4">
    <source>
        <dbReference type="Proteomes" id="UP000436088"/>
    </source>
</evidence>
<evidence type="ECO:0000313" key="3">
    <source>
        <dbReference type="EMBL" id="KAE8677329.1"/>
    </source>
</evidence>
<dbReference type="Proteomes" id="UP000436088">
    <property type="component" value="Unassembled WGS sequence"/>
</dbReference>
<comment type="subcellular location">
    <subcellularLocation>
        <location evidence="1">Cytoplasm</location>
        <location evidence="1">Cytosol</location>
    </subcellularLocation>
</comment>
<dbReference type="CDD" id="cd03185">
    <property type="entry name" value="GST_C_Tau"/>
    <property type="match status" value="1"/>
</dbReference>
<dbReference type="PANTHER" id="PTHR11260">
    <property type="entry name" value="GLUTATHIONE S-TRANSFERASE, GST, SUPERFAMILY, GST DOMAIN CONTAINING"/>
    <property type="match status" value="1"/>
</dbReference>
<dbReference type="AlphaFoldDB" id="A0A6A2YHN4"/>
<evidence type="ECO:0000259" key="2">
    <source>
        <dbReference type="PROSITE" id="PS50405"/>
    </source>
</evidence>
<dbReference type="EMBL" id="VEPZ02001363">
    <property type="protein sequence ID" value="KAE8677329.1"/>
    <property type="molecule type" value="Genomic_DNA"/>
</dbReference>
<name>A0A6A2YHN4_HIBSY</name>
<reference evidence="3" key="1">
    <citation type="submission" date="2019-09" db="EMBL/GenBank/DDBJ databases">
        <title>Draft genome information of white flower Hibiscus syriacus.</title>
        <authorList>
            <person name="Kim Y.-M."/>
        </authorList>
    </citation>
    <scope>NUCLEOTIDE SEQUENCE [LARGE SCALE GENOMIC DNA]</scope>
    <source>
        <strain evidence="3">YM2019G1</strain>
    </source>
</reference>
<organism evidence="3 4">
    <name type="scientific">Hibiscus syriacus</name>
    <name type="common">Rose of Sharon</name>
    <dbReference type="NCBI Taxonomy" id="106335"/>
    <lineage>
        <taxon>Eukaryota</taxon>
        <taxon>Viridiplantae</taxon>
        <taxon>Streptophyta</taxon>
        <taxon>Embryophyta</taxon>
        <taxon>Tracheophyta</taxon>
        <taxon>Spermatophyta</taxon>
        <taxon>Magnoliopsida</taxon>
        <taxon>eudicotyledons</taxon>
        <taxon>Gunneridae</taxon>
        <taxon>Pentapetalae</taxon>
        <taxon>rosids</taxon>
        <taxon>malvids</taxon>
        <taxon>Malvales</taxon>
        <taxon>Malvaceae</taxon>
        <taxon>Malvoideae</taxon>
        <taxon>Hibiscus</taxon>
    </lineage>
</organism>
<protein>
    <submittedName>
        <fullName evidence="3">Glutathione S-transferase parA</fullName>
    </submittedName>
</protein>
<dbReference type="Pfam" id="PF00043">
    <property type="entry name" value="GST_C"/>
    <property type="match status" value="1"/>
</dbReference>
<accession>A0A6A2YHN4</accession>
<dbReference type="SUPFAM" id="SSF47616">
    <property type="entry name" value="GST C-terminal domain-like"/>
    <property type="match status" value="1"/>
</dbReference>
<evidence type="ECO:0000256" key="1">
    <source>
        <dbReference type="ARBA" id="ARBA00004514"/>
    </source>
</evidence>
<sequence>MVGWKPLVDKRLTLVADVTDKYFKLEVEHPAQLVEHPAQLVEHKVLNLEIYGIGRRVWKGKEDQEEAKEELMEYLKTLEEELGNKLYFGGETIGLVDVALVPFTPWFYTYETCGNFSIEAGCPKLVAWANRCKQNHQSVANALPHPHQIYDYLVQLKKGLGLA</sequence>
<dbReference type="GO" id="GO:0006749">
    <property type="term" value="P:glutathione metabolic process"/>
    <property type="evidence" value="ECO:0007669"/>
    <property type="project" value="InterPro"/>
</dbReference>
<proteinExistence type="predicted"/>
<keyword evidence="4" id="KW-1185">Reference proteome</keyword>
<dbReference type="InterPro" id="IPR036282">
    <property type="entry name" value="Glutathione-S-Trfase_C_sf"/>
</dbReference>
<comment type="caution">
    <text evidence="3">The sequence shown here is derived from an EMBL/GenBank/DDBJ whole genome shotgun (WGS) entry which is preliminary data.</text>
</comment>
<dbReference type="InterPro" id="IPR010987">
    <property type="entry name" value="Glutathione-S-Trfase_C-like"/>
</dbReference>
<dbReference type="PANTHER" id="PTHR11260:SF773">
    <property type="entry name" value="GLUTATHIONE S-TRANSFERASE U26"/>
    <property type="match status" value="1"/>
</dbReference>
<dbReference type="PROSITE" id="PS50405">
    <property type="entry name" value="GST_CTER"/>
    <property type="match status" value="1"/>
</dbReference>
<dbReference type="InterPro" id="IPR004046">
    <property type="entry name" value="GST_C"/>
</dbReference>
<dbReference type="InterPro" id="IPR045073">
    <property type="entry name" value="Omega/Tau-like"/>
</dbReference>